<dbReference type="Proteomes" id="UP001497472">
    <property type="component" value="Unassembled WGS sequence"/>
</dbReference>
<protein>
    <submittedName>
        <fullName evidence="3">Uncharacterized protein</fullName>
    </submittedName>
</protein>
<evidence type="ECO:0000256" key="2">
    <source>
        <dbReference type="SAM" id="MobiDB-lite"/>
    </source>
</evidence>
<evidence type="ECO:0000313" key="3">
    <source>
        <dbReference type="EMBL" id="CAK1552871.1"/>
    </source>
</evidence>
<accession>A0AAV1JUB9</accession>
<name>A0AAV1JUB9_9NEOP</name>
<comment type="caution">
    <text evidence="3">The sequence shown here is derived from an EMBL/GenBank/DDBJ whole genome shotgun (WGS) entry which is preliminary data.</text>
</comment>
<feature type="compositionally biased region" description="Polar residues" evidence="2">
    <location>
        <begin position="298"/>
        <end position="307"/>
    </location>
</feature>
<evidence type="ECO:0000256" key="1">
    <source>
        <dbReference type="SAM" id="Coils"/>
    </source>
</evidence>
<keyword evidence="4" id="KW-1185">Reference proteome</keyword>
<proteinExistence type="predicted"/>
<feature type="region of interest" description="Disordered" evidence="2">
    <location>
        <begin position="288"/>
        <end position="313"/>
    </location>
</feature>
<evidence type="ECO:0000313" key="4">
    <source>
        <dbReference type="Proteomes" id="UP001497472"/>
    </source>
</evidence>
<feature type="compositionally biased region" description="Low complexity" evidence="2">
    <location>
        <begin position="534"/>
        <end position="554"/>
    </location>
</feature>
<sequence length="1418" mass="162481">MKSKEEKASSSRLSISNPIPVLARFRFSGSGGKRKKIKAEHKVDSVVSVDEEIKPRRHRVKRIAKKSLQNIADSKTKIQAKISKGVKKLKDSKTKLQDNLASHVRESLEKIRKIDQFKPEPVYDEFVLEEENRKVRILKNAGRASFEKIRESQLQFKNRMLEGGEIMEAQVKRSIEKVKRTKNKIKANVKRSLEKLEEKRREQMRKAKVKAPPITPTSEETDIAIKVKKDSLVKFKENMAKKKVENDWICHKECEKGTCIPEECFERLKRKKARLNKLRGRRHMASMSEMRKRGKVVGTSSKNSSFKIQAKGSQAKLGGKTKTIAQADVQKDMKLTPTVSIKRLKQKTKGQKTSKPSKADVITKTNFKRTKRLKSLSDQRSSSRQAVRIGSSFSFNIEFYKNRPIPNVPKKALKQKNDFNQSSGISISRTRKVKARRVKVGNSGSQVIIQRSKNVITQKGHALKRCFCTLKLKKKRRKPAQTQRSVSTMSSIRMKDEKYRHKLLPYECEPGICVPGKCNPYECLKLQNRRQTHSKQSYTSSRKTKSTSSVTPKVRSSKAKQVQSAIMPRRKQVADREKLKLRPRKVINKADRSGNAVRIGSAFSFNIEFYKNTGSTNQLGYENKADINSFSIRPRVNYTQERPHKRNVKLREKQKKRKISTTGTETVDYSDYIKVRDTSTKTENRIMSLLPYECEPFTCIPGECDPYMCLERIKRRNKNTREVSLGTISPENKSTSSYTQSRSKAAFVQYKPSTQERKILVKSKPVKKARQTQKSNVILGNTSKQAVNIGSSFSFNIEFSKNISNQAIEQDLKSSVQPINISTRHRVKQKGILIEKRKVGNADTQIRKVKQSDKSSIVGPMLKRCFCTLNLYKKQKRDYGKKKKIIPPSSYTVNTALIPNVLPRDNKPMDLEKNEEFLESLNINRSALRLIPTYSKLSTKQSLAINSDLSLDVKLVRKSFKMKQCISKESSHKSITFNNSFLKEEKGTLTGISQYIKRCFCAMNVQYETRKLKAYECEPGICIPGQCNPYECQKLIMKRLQKGYSKLSGTDSISRSISSSQTRIRRANESHMAVMSSSRPSYNRKQAHYRTVDGQKTKSKVGHKQAVRVGSTFSFDVEFYKNRPCLETKQPVYYSPSEAKLQKIKPRPRKMRGKNIYTRHPTSDSESQYFGRQMKHRGSQGLHNLNRCFCTLKLHKKGRFHGVGQAQTDLPKKLNGVRTVEKGQNTKALRMLPNLLPYECEPGICVPGECNPYECLARINKRNLKEMGTGTIRTSASASSNTIGPYRKYKSRGVRVKQRDRPIRHADKVKVVKTSHSNKRQAVRIGSTFSFNIDFYKDKTQSDKAKYKKQEKVEKVIIKPERVKVPKQKKSDYYYNTDKLADANDTNIPITAQKHWDNSEAISAALFLYIAITQSTKN</sequence>
<feature type="coiled-coil region" evidence="1">
    <location>
        <begin position="175"/>
        <end position="206"/>
    </location>
</feature>
<dbReference type="EMBL" id="CAVLEF010000163">
    <property type="protein sequence ID" value="CAK1552871.1"/>
    <property type="molecule type" value="Genomic_DNA"/>
</dbReference>
<keyword evidence="1" id="KW-0175">Coiled coil</keyword>
<reference evidence="3 4" key="1">
    <citation type="submission" date="2023-11" db="EMBL/GenBank/DDBJ databases">
        <authorList>
            <person name="Okamura Y."/>
        </authorList>
    </citation>
    <scope>NUCLEOTIDE SEQUENCE [LARGE SCALE GENOMIC DNA]</scope>
</reference>
<gene>
    <name evidence="3" type="ORF">LNINA_LOCUS11899</name>
</gene>
<feature type="region of interest" description="Disordered" evidence="2">
    <location>
        <begin position="529"/>
        <end position="574"/>
    </location>
</feature>
<organism evidence="3 4">
    <name type="scientific">Leptosia nina</name>
    <dbReference type="NCBI Taxonomy" id="320188"/>
    <lineage>
        <taxon>Eukaryota</taxon>
        <taxon>Metazoa</taxon>
        <taxon>Ecdysozoa</taxon>
        <taxon>Arthropoda</taxon>
        <taxon>Hexapoda</taxon>
        <taxon>Insecta</taxon>
        <taxon>Pterygota</taxon>
        <taxon>Neoptera</taxon>
        <taxon>Endopterygota</taxon>
        <taxon>Lepidoptera</taxon>
        <taxon>Glossata</taxon>
        <taxon>Ditrysia</taxon>
        <taxon>Papilionoidea</taxon>
        <taxon>Pieridae</taxon>
        <taxon>Pierinae</taxon>
        <taxon>Leptosia</taxon>
    </lineage>
</organism>